<dbReference type="AlphaFoldDB" id="A0A545UVL4"/>
<name>A0A545UVL4_9HYPO</name>
<feature type="compositionally biased region" description="Polar residues" evidence="1">
    <location>
        <begin position="54"/>
        <end position="67"/>
    </location>
</feature>
<dbReference type="STRING" id="43265.A0A545UVL4"/>
<dbReference type="PANTHER" id="PTHR34365:SF7">
    <property type="entry name" value="GLYCINE-RICH DOMAIN-CONTAINING PROTEIN 1"/>
    <property type="match status" value="1"/>
</dbReference>
<accession>A0A545UVL4</accession>
<protein>
    <submittedName>
        <fullName evidence="2">Alpha-ketoglutarate-dependent sulfonate dioxygenase</fullName>
    </submittedName>
</protein>
<dbReference type="PANTHER" id="PTHR34365">
    <property type="entry name" value="ENOLASE (DUF1399)"/>
    <property type="match status" value="1"/>
</dbReference>
<dbReference type="Pfam" id="PF07173">
    <property type="entry name" value="GRDP-like"/>
    <property type="match status" value="1"/>
</dbReference>
<reference evidence="2 3" key="1">
    <citation type="journal article" date="2019" name="Appl. Microbiol. Biotechnol.">
        <title>Genome sequence of Isaria javanica and comparative genome analysis insights into family S53 peptidase evolution in fungal entomopathogens.</title>
        <authorList>
            <person name="Lin R."/>
            <person name="Zhang X."/>
            <person name="Xin B."/>
            <person name="Zou M."/>
            <person name="Gao Y."/>
            <person name="Qin F."/>
            <person name="Hu Q."/>
            <person name="Xie B."/>
            <person name="Cheng X."/>
        </authorList>
    </citation>
    <scope>NUCLEOTIDE SEQUENCE [LARGE SCALE GENOMIC DNA]</scope>
    <source>
        <strain evidence="2 3">IJ1G</strain>
    </source>
</reference>
<dbReference type="Proteomes" id="UP000315783">
    <property type="component" value="Unassembled WGS sequence"/>
</dbReference>
<organism evidence="2 3">
    <name type="scientific">Cordyceps javanica</name>
    <dbReference type="NCBI Taxonomy" id="43265"/>
    <lineage>
        <taxon>Eukaryota</taxon>
        <taxon>Fungi</taxon>
        <taxon>Dikarya</taxon>
        <taxon>Ascomycota</taxon>
        <taxon>Pezizomycotina</taxon>
        <taxon>Sordariomycetes</taxon>
        <taxon>Hypocreomycetidae</taxon>
        <taxon>Hypocreales</taxon>
        <taxon>Cordycipitaceae</taxon>
        <taxon>Cordyceps</taxon>
    </lineage>
</organism>
<dbReference type="InterPro" id="IPR009836">
    <property type="entry name" value="GRDP-like"/>
</dbReference>
<dbReference type="EMBL" id="SPUK01000012">
    <property type="protein sequence ID" value="TQV93505.1"/>
    <property type="molecule type" value="Genomic_DNA"/>
</dbReference>
<comment type="caution">
    <text evidence="2">The sequence shown here is derived from an EMBL/GenBank/DDBJ whole genome shotgun (WGS) entry which is preliminary data.</text>
</comment>
<keyword evidence="2" id="KW-0560">Oxidoreductase</keyword>
<proteinExistence type="predicted"/>
<dbReference type="GO" id="GO:0051213">
    <property type="term" value="F:dioxygenase activity"/>
    <property type="evidence" value="ECO:0007669"/>
    <property type="project" value="UniProtKB-KW"/>
</dbReference>
<evidence type="ECO:0000313" key="2">
    <source>
        <dbReference type="EMBL" id="TQV93505.1"/>
    </source>
</evidence>
<sequence>MASENHKTAKVEVTRNGPDQNNANGSLHDELPSYQAVADQPPPPPLPRIRLQDDTVSSQSNDPSNKNYGFDVTEDRCLAHLKLLHAFKEMKEDIGYTDGLWGIWDSLVTDGKGPSLDSSKAPSGVASGERSVDEGTKMLLSKLREKRWAIFVARAVDRYEAWWNAQNIKMLKEADMTVGDGESYMRFPSTSHKFEWNMSVMPPLDVIMVMHTHMLNPRAFLEDTMRYGLKKFWATGLPWNLINKAIADDFTYQVADEAQAAWVAKIGRSWCNQDDPLTKTLKCPYCSNRDEVPWTTCGKADSGSTRKSNDLVGRGYGDGKFSFTCTSCSRQNYKQLLSVSKFLHDTEMLLKKEVPLPGTILNPQHGRPEMVGLDSSADSFARVFPNRMLRHSLRFKVTRLIQPGGGSHPRPTMDTVKLLIEGVAKNGEEVRHIDSIPESRKRYGMRRVSRVSTRKMMSRYWENFSPFALDLCGAVMRQGIFVDKMVQLDWLHSPSARSTMQRLIQKYHRFLFIMAGYPRQTVVPTLDVDLAWHTHQLHPQSYYQYTVRKMDKFIDHDDKIDEDKLGEAFEFTTKKYQELYGEVYSECTCWYCETVRSSLVSSVGSLLKTKGHKIAESFHTSGAAKLCPPDNSAHVSAHNAVRFASIASVIEQARHARHAQKVELEYEKARKRAARNGRELPPKDEYYNHWGYPYYGKDSPTSSLHGYVKTDHISHFSIWALDSAPALPVLLALAARGMSQPEPAEAQEAVLIMPEAVVQVGALAVPMAVVLAVAEEEEAAEEEVTEEGGTAAVAEEAIVNDL</sequence>
<feature type="region of interest" description="Disordered" evidence="1">
    <location>
        <begin position="1"/>
        <end position="69"/>
    </location>
</feature>
<evidence type="ECO:0000256" key="1">
    <source>
        <dbReference type="SAM" id="MobiDB-lite"/>
    </source>
</evidence>
<keyword evidence="3" id="KW-1185">Reference proteome</keyword>
<gene>
    <name evidence="2" type="ORF">IF1G_08083</name>
</gene>
<feature type="compositionally biased region" description="Basic and acidic residues" evidence="1">
    <location>
        <begin position="1"/>
        <end position="13"/>
    </location>
</feature>
<keyword evidence="2" id="KW-0223">Dioxygenase</keyword>
<evidence type="ECO:0000313" key="3">
    <source>
        <dbReference type="Proteomes" id="UP000315783"/>
    </source>
</evidence>